<proteinExistence type="predicted"/>
<protein>
    <submittedName>
        <fullName evidence="1">Uncharacterized protein</fullName>
    </submittedName>
</protein>
<evidence type="ECO:0000313" key="1">
    <source>
        <dbReference type="EMBL" id="EAR12281.1"/>
    </source>
</evidence>
<keyword evidence="2" id="KW-1185">Reference proteome</keyword>
<comment type="caution">
    <text evidence="1">The sequence shown here is derived from an EMBL/GenBank/DDBJ whole genome shotgun (WGS) entry which is preliminary data.</text>
</comment>
<accession>A4BYN8</accession>
<dbReference type="AlphaFoldDB" id="A4BYN8"/>
<gene>
    <name evidence="1" type="ORF">PI23P_06645</name>
</gene>
<dbReference type="EMBL" id="AAOG01000002">
    <property type="protein sequence ID" value="EAR12281.1"/>
    <property type="molecule type" value="Genomic_DNA"/>
</dbReference>
<organism evidence="1 2">
    <name type="scientific">Polaribacter irgensii 23-P</name>
    <dbReference type="NCBI Taxonomy" id="313594"/>
    <lineage>
        <taxon>Bacteria</taxon>
        <taxon>Pseudomonadati</taxon>
        <taxon>Bacteroidota</taxon>
        <taxon>Flavobacteriia</taxon>
        <taxon>Flavobacteriales</taxon>
        <taxon>Flavobacteriaceae</taxon>
    </lineage>
</organism>
<dbReference type="HOGENOM" id="CLU_3314394_0_0_10"/>
<evidence type="ECO:0000313" key="2">
    <source>
        <dbReference type="Proteomes" id="UP000003053"/>
    </source>
</evidence>
<name>A4BYN8_9FLAO</name>
<sequence length="39" mass="4508">MEIRLFCAALLKAKTASMCFIPYFYKTDRFTGATHPNCF</sequence>
<dbReference type="Proteomes" id="UP000003053">
    <property type="component" value="Unassembled WGS sequence"/>
</dbReference>
<reference evidence="1 2" key="1">
    <citation type="submission" date="2006-02" db="EMBL/GenBank/DDBJ databases">
        <authorList>
            <person name="Murray A."/>
            <person name="Staley J."/>
            <person name="Ferriera S."/>
            <person name="Johnson J."/>
            <person name="Kravitz S."/>
            <person name="Halpern A."/>
            <person name="Remington K."/>
            <person name="Beeson K."/>
            <person name="Tran B."/>
            <person name="Rogers Y.-H."/>
            <person name="Friedman R."/>
            <person name="Venter J.C."/>
        </authorList>
    </citation>
    <scope>NUCLEOTIDE SEQUENCE [LARGE SCALE GENOMIC DNA]</scope>
    <source>
        <strain evidence="1 2">23-P</strain>
    </source>
</reference>